<dbReference type="EMBL" id="JAQIFT010000014">
    <property type="protein sequence ID" value="MDA3730542.1"/>
    <property type="molecule type" value="Genomic_DNA"/>
</dbReference>
<keyword evidence="3" id="KW-1185">Reference proteome</keyword>
<comment type="caution">
    <text evidence="2">The sequence shown here is derived from an EMBL/GenBank/DDBJ whole genome shotgun (WGS) entry which is preliminary data.</text>
</comment>
<proteinExistence type="predicted"/>
<dbReference type="AlphaFoldDB" id="A0AA42DKF6"/>
<accession>A0AA42DKF6</accession>
<organism evidence="2 3">
    <name type="scientific">Holtiella tumoricola</name>
    <dbReference type="NCBI Taxonomy" id="3018743"/>
    <lineage>
        <taxon>Bacteria</taxon>
        <taxon>Bacillati</taxon>
        <taxon>Bacillota</taxon>
        <taxon>Clostridia</taxon>
        <taxon>Lachnospirales</taxon>
        <taxon>Cellulosilyticaceae</taxon>
        <taxon>Holtiella</taxon>
    </lineage>
</organism>
<protein>
    <submittedName>
        <fullName evidence="2">Uncharacterized protein</fullName>
    </submittedName>
</protein>
<dbReference type="RefSeq" id="WP_271011148.1">
    <property type="nucleotide sequence ID" value="NZ_JAQIFT010000014.1"/>
</dbReference>
<evidence type="ECO:0000256" key="1">
    <source>
        <dbReference type="SAM" id="Phobius"/>
    </source>
</evidence>
<name>A0AA42DKF6_9FIRM</name>
<keyword evidence="1" id="KW-0472">Membrane</keyword>
<sequence>MQLETKQNVENVVKKPTLSIGSIILGICLISIPIIVTLFIAIPSLGQTLLQEKSEIMKGMIIGITILPVFLFVAIKGGKLWYKQWWSWVAVGVTCIALVSITFIGSFGGSNQSMDNGMNIEDGMNMGGDMGMSDDMNNEAIIME</sequence>
<keyword evidence="1" id="KW-0812">Transmembrane</keyword>
<feature type="transmembrane region" description="Helical" evidence="1">
    <location>
        <begin position="87"/>
        <end position="108"/>
    </location>
</feature>
<evidence type="ECO:0000313" key="3">
    <source>
        <dbReference type="Proteomes" id="UP001169242"/>
    </source>
</evidence>
<gene>
    <name evidence="2" type="ORF">PBV87_03350</name>
</gene>
<evidence type="ECO:0000313" key="2">
    <source>
        <dbReference type="EMBL" id="MDA3730542.1"/>
    </source>
</evidence>
<reference evidence="2" key="1">
    <citation type="journal article" date="2023" name="Int. J. Syst. Evol. Microbiol.">
        <title>&lt;i&gt;Holtiella tumoricola&lt;/i&gt; gen. nov. sp. nov., isolated from a human clinical sample.</title>
        <authorList>
            <person name="Allen-Vercoe E."/>
            <person name="Daigneault M.C."/>
            <person name="Vancuren S.J."/>
            <person name="Cochrane K."/>
            <person name="O'Neal L.L."/>
            <person name="Sankaranarayanan K."/>
            <person name="Lawson P.A."/>
        </authorList>
    </citation>
    <scope>NUCLEOTIDE SEQUENCE</scope>
    <source>
        <strain evidence="2">CC70A</strain>
    </source>
</reference>
<keyword evidence="1" id="KW-1133">Transmembrane helix</keyword>
<feature type="transmembrane region" description="Helical" evidence="1">
    <location>
        <begin position="20"/>
        <end position="44"/>
    </location>
</feature>
<dbReference type="Proteomes" id="UP001169242">
    <property type="component" value="Unassembled WGS sequence"/>
</dbReference>
<feature type="transmembrane region" description="Helical" evidence="1">
    <location>
        <begin position="56"/>
        <end position="75"/>
    </location>
</feature>